<protein>
    <recommendedName>
        <fullName evidence="4">Transmembrane protein</fullName>
    </recommendedName>
</protein>
<dbReference type="AlphaFoldDB" id="A0A7W3FQ54"/>
<feature type="transmembrane region" description="Helical" evidence="1">
    <location>
        <begin position="38"/>
        <end position="59"/>
    </location>
</feature>
<accession>A0A7W3FQ54</accession>
<evidence type="ECO:0000313" key="2">
    <source>
        <dbReference type="EMBL" id="MBA8683684.1"/>
    </source>
</evidence>
<evidence type="ECO:0000313" key="3">
    <source>
        <dbReference type="Proteomes" id="UP000547058"/>
    </source>
</evidence>
<keyword evidence="1" id="KW-0472">Membrane</keyword>
<dbReference type="Proteomes" id="UP000547058">
    <property type="component" value="Unassembled WGS sequence"/>
</dbReference>
<sequence length="96" mass="10657">MGTYRVLVAGFLLASALRMFFIFVEDVVIGPMPLSEGVIFLGLAALSALGGSRGAWHLLRRRRQAKATRRRLGLLQQWISRRTASARTGTGSNWLR</sequence>
<gene>
    <name evidence="2" type="ORF">H4O11_17925</name>
</gene>
<evidence type="ECO:0008006" key="4">
    <source>
        <dbReference type="Google" id="ProtNLM"/>
    </source>
</evidence>
<organism evidence="2 3">
    <name type="scientific">Stenotrophomonas tumulicola</name>
    <dbReference type="NCBI Taxonomy" id="1685415"/>
    <lineage>
        <taxon>Bacteria</taxon>
        <taxon>Pseudomonadati</taxon>
        <taxon>Pseudomonadota</taxon>
        <taxon>Gammaproteobacteria</taxon>
        <taxon>Lysobacterales</taxon>
        <taxon>Lysobacteraceae</taxon>
        <taxon>Stenotrophomonas</taxon>
    </lineage>
</organism>
<reference evidence="2 3" key="1">
    <citation type="submission" date="2020-08" db="EMBL/GenBank/DDBJ databases">
        <title>Stenotrophomonas tumulicola JCM 30961.</title>
        <authorList>
            <person name="Deng Y."/>
        </authorList>
    </citation>
    <scope>NUCLEOTIDE SEQUENCE [LARGE SCALE GENOMIC DNA]</scope>
    <source>
        <strain evidence="2 3">JCM 30961</strain>
    </source>
</reference>
<keyword evidence="1" id="KW-1133">Transmembrane helix</keyword>
<dbReference type="EMBL" id="JACGXS010000014">
    <property type="protein sequence ID" value="MBA8683684.1"/>
    <property type="molecule type" value="Genomic_DNA"/>
</dbReference>
<keyword evidence="3" id="KW-1185">Reference proteome</keyword>
<keyword evidence="1" id="KW-0812">Transmembrane</keyword>
<proteinExistence type="predicted"/>
<name>A0A7W3FQ54_9GAMM</name>
<comment type="caution">
    <text evidence="2">The sequence shown here is derived from an EMBL/GenBank/DDBJ whole genome shotgun (WGS) entry which is preliminary data.</text>
</comment>
<dbReference type="RefSeq" id="WP_182341848.1">
    <property type="nucleotide sequence ID" value="NZ_JACGXS010000014.1"/>
</dbReference>
<evidence type="ECO:0000256" key="1">
    <source>
        <dbReference type="SAM" id="Phobius"/>
    </source>
</evidence>